<accession>A0ABU3BSK0</accession>
<reference evidence="2 3" key="1">
    <citation type="submission" date="2023-09" db="EMBL/GenBank/DDBJ databases">
        <authorList>
            <person name="Rey-Velasco X."/>
        </authorList>
    </citation>
    <scope>NUCLEOTIDE SEQUENCE [LARGE SCALE GENOMIC DNA]</scope>
    <source>
        <strain evidence="2 3">F394</strain>
    </source>
</reference>
<keyword evidence="3" id="KW-1185">Reference proteome</keyword>
<keyword evidence="1" id="KW-0812">Transmembrane</keyword>
<name>A0ABU3BSK0_9BACT</name>
<proteinExistence type="predicted"/>
<evidence type="ECO:0000313" key="3">
    <source>
        <dbReference type="Proteomes" id="UP001267426"/>
    </source>
</evidence>
<comment type="caution">
    <text evidence="2">The sequence shown here is derived from an EMBL/GenBank/DDBJ whole genome shotgun (WGS) entry which is preliminary data.</text>
</comment>
<dbReference type="EMBL" id="JAVRHT010000024">
    <property type="protein sequence ID" value="MDT0632254.1"/>
    <property type="molecule type" value="Genomic_DNA"/>
</dbReference>
<evidence type="ECO:0000256" key="1">
    <source>
        <dbReference type="SAM" id="Phobius"/>
    </source>
</evidence>
<dbReference type="RefSeq" id="WP_311663981.1">
    <property type="nucleotide sequence ID" value="NZ_JAVRHT010000024.1"/>
</dbReference>
<protein>
    <submittedName>
        <fullName evidence="2">Uncharacterized protein</fullName>
    </submittedName>
</protein>
<gene>
    <name evidence="2" type="ORF">RM540_10900</name>
</gene>
<feature type="transmembrane region" description="Helical" evidence="1">
    <location>
        <begin position="15"/>
        <end position="36"/>
    </location>
</feature>
<keyword evidence="1" id="KW-0472">Membrane</keyword>
<sequence>MANIPVEKRDAGTPWWVWLIGLLLLALLIWFLVGLFSDDDEVVTDEPVVAVVDEPGLDLSDVYVSRVVGDNTFFVTPEDGSGPETLVYLEEEPTPGDDVEGRYDVTEGQHIAINGMMEPVGNTDLSQWGLTPDQTNLVGDEYVRATSLTILDGDAGITEAPPAIDPSSGELTSLTELHEAIEAGNAGEPVNLVGARVSALAGDSTFYIGDGAQRTLVVLENLGESQHGDGTGEDGRFNVNQGDIVTVRGTVRPYAPAMRGTSSLSDADQAAATSRRYVVVVNQPNELTIQ</sequence>
<evidence type="ECO:0000313" key="2">
    <source>
        <dbReference type="EMBL" id="MDT0632254.1"/>
    </source>
</evidence>
<organism evidence="2 3">
    <name type="scientific">Rubrivirga litoralis</name>
    <dbReference type="NCBI Taxonomy" id="3075598"/>
    <lineage>
        <taxon>Bacteria</taxon>
        <taxon>Pseudomonadati</taxon>
        <taxon>Rhodothermota</taxon>
        <taxon>Rhodothermia</taxon>
        <taxon>Rhodothermales</taxon>
        <taxon>Rubricoccaceae</taxon>
        <taxon>Rubrivirga</taxon>
    </lineage>
</organism>
<dbReference type="Proteomes" id="UP001267426">
    <property type="component" value="Unassembled WGS sequence"/>
</dbReference>
<keyword evidence="1" id="KW-1133">Transmembrane helix</keyword>